<keyword evidence="4" id="KW-1185">Reference proteome</keyword>
<evidence type="ECO:0000313" key="3">
    <source>
        <dbReference type="EMBL" id="MFD2044481.1"/>
    </source>
</evidence>
<proteinExistence type="predicted"/>
<dbReference type="EC" id="2.4.-.-" evidence="3"/>
<evidence type="ECO:0000313" key="4">
    <source>
        <dbReference type="Proteomes" id="UP001597383"/>
    </source>
</evidence>
<dbReference type="GO" id="GO:0016757">
    <property type="term" value="F:glycosyltransferase activity"/>
    <property type="evidence" value="ECO:0007669"/>
    <property type="project" value="UniProtKB-KW"/>
</dbReference>
<dbReference type="Pfam" id="PF00534">
    <property type="entry name" value="Glycos_transf_1"/>
    <property type="match status" value="1"/>
</dbReference>
<name>A0ABW4VZH4_9BACI</name>
<dbReference type="InterPro" id="IPR001296">
    <property type="entry name" value="Glyco_trans_1"/>
</dbReference>
<organism evidence="3 4">
    <name type="scientific">Ornithinibacillus salinisoli</name>
    <dbReference type="NCBI Taxonomy" id="1848459"/>
    <lineage>
        <taxon>Bacteria</taxon>
        <taxon>Bacillati</taxon>
        <taxon>Bacillota</taxon>
        <taxon>Bacilli</taxon>
        <taxon>Bacillales</taxon>
        <taxon>Bacillaceae</taxon>
        <taxon>Ornithinibacillus</taxon>
    </lineage>
</organism>
<dbReference type="RefSeq" id="WP_377556288.1">
    <property type="nucleotide sequence ID" value="NZ_JBHUHQ010000015.1"/>
</dbReference>
<keyword evidence="3" id="KW-0808">Transferase</keyword>
<dbReference type="CDD" id="cd03811">
    <property type="entry name" value="GT4_GT28_WabH-like"/>
    <property type="match status" value="1"/>
</dbReference>
<accession>A0ABW4VZH4</accession>
<dbReference type="Gene3D" id="3.40.50.2000">
    <property type="entry name" value="Glycogen Phosphorylase B"/>
    <property type="match status" value="2"/>
</dbReference>
<feature type="domain" description="Glycosyl transferase family 1" evidence="1">
    <location>
        <begin position="189"/>
        <end position="344"/>
    </location>
</feature>
<sequence length="378" mass="42811">MEKIKIVFFIYQLGSGGAARTMLNILNNIDRSKFKPILVTLNYDGNYEEYLKEDIKFVKLSTRRLRSAILPLSKVIRRENADIVFSTIPNYNTVAILASLVSFSKARNIVREAAFLGGTFTSNLKLLAYGFLYKLAPSVIALSQGVKDNVIKRYKVNPHKIKVIYNPVDIDRIQSSIQNGKIHEQYESIIKSNEKTIVTAGRLVPDKDHKTLLEAFAKVNKKINSNLFILGEGELETILKHKAKQLNIHNKVHFVGFQQNPYIYFNHADLFVLSSRREGFGHVLAEALATGTPVVSTNCKPGAIEVLKDGKYGRLCKVGNPDELANEIYDVLTCDTDELHQIVSRGLQRVEEFDAKVIVKQYEEVFMRHATHRVSDRN</sequence>
<dbReference type="SUPFAM" id="SSF53756">
    <property type="entry name" value="UDP-Glycosyltransferase/glycogen phosphorylase"/>
    <property type="match status" value="1"/>
</dbReference>
<evidence type="ECO:0000259" key="2">
    <source>
        <dbReference type="Pfam" id="PF13439"/>
    </source>
</evidence>
<dbReference type="Pfam" id="PF13439">
    <property type="entry name" value="Glyco_transf_4"/>
    <property type="match status" value="1"/>
</dbReference>
<dbReference type="InterPro" id="IPR028098">
    <property type="entry name" value="Glyco_trans_4-like_N"/>
</dbReference>
<dbReference type="PANTHER" id="PTHR12526:SF630">
    <property type="entry name" value="GLYCOSYLTRANSFERASE"/>
    <property type="match status" value="1"/>
</dbReference>
<protein>
    <submittedName>
        <fullName evidence="3">Glycosyltransferase</fullName>
        <ecNumber evidence="3">2.4.-.-</ecNumber>
    </submittedName>
</protein>
<reference evidence="4" key="1">
    <citation type="journal article" date="2019" name="Int. J. Syst. Evol. Microbiol.">
        <title>The Global Catalogue of Microorganisms (GCM) 10K type strain sequencing project: providing services to taxonomists for standard genome sequencing and annotation.</title>
        <authorList>
            <consortium name="The Broad Institute Genomics Platform"/>
            <consortium name="The Broad Institute Genome Sequencing Center for Infectious Disease"/>
            <person name="Wu L."/>
            <person name="Ma J."/>
        </authorList>
    </citation>
    <scope>NUCLEOTIDE SEQUENCE [LARGE SCALE GENOMIC DNA]</scope>
    <source>
        <strain evidence="4">R28</strain>
    </source>
</reference>
<dbReference type="Proteomes" id="UP001597383">
    <property type="component" value="Unassembled WGS sequence"/>
</dbReference>
<dbReference type="PANTHER" id="PTHR12526">
    <property type="entry name" value="GLYCOSYLTRANSFERASE"/>
    <property type="match status" value="1"/>
</dbReference>
<dbReference type="EMBL" id="JBHUHQ010000015">
    <property type="protein sequence ID" value="MFD2044481.1"/>
    <property type="molecule type" value="Genomic_DNA"/>
</dbReference>
<evidence type="ECO:0000259" key="1">
    <source>
        <dbReference type="Pfam" id="PF00534"/>
    </source>
</evidence>
<gene>
    <name evidence="3" type="ORF">ACFSJF_09400</name>
</gene>
<comment type="caution">
    <text evidence="3">The sequence shown here is derived from an EMBL/GenBank/DDBJ whole genome shotgun (WGS) entry which is preliminary data.</text>
</comment>
<feature type="domain" description="Glycosyltransferase subfamily 4-like N-terminal" evidence="2">
    <location>
        <begin position="16"/>
        <end position="172"/>
    </location>
</feature>
<keyword evidence="3" id="KW-0328">Glycosyltransferase</keyword>